<accession>A0ABW2VVG0</accession>
<dbReference type="Gene3D" id="1.10.260.40">
    <property type="entry name" value="lambda repressor-like DNA-binding domains"/>
    <property type="match status" value="1"/>
</dbReference>
<protein>
    <submittedName>
        <fullName evidence="3">Helix-turn-helix domain-containing protein</fullName>
    </submittedName>
</protein>
<feature type="domain" description="HTH cro/C1-type" evidence="2">
    <location>
        <begin position="20"/>
        <end position="74"/>
    </location>
</feature>
<dbReference type="InterPro" id="IPR001387">
    <property type="entry name" value="Cro/C1-type_HTH"/>
</dbReference>
<gene>
    <name evidence="3" type="ORF">ACFQZP_41405</name>
</gene>
<reference evidence="4" key="1">
    <citation type="journal article" date="2019" name="Int. J. Syst. Evol. Microbiol.">
        <title>The Global Catalogue of Microorganisms (GCM) 10K type strain sequencing project: providing services to taxonomists for standard genome sequencing and annotation.</title>
        <authorList>
            <consortium name="The Broad Institute Genomics Platform"/>
            <consortium name="The Broad Institute Genome Sequencing Center for Infectious Disease"/>
            <person name="Wu L."/>
            <person name="Ma J."/>
        </authorList>
    </citation>
    <scope>NUCLEOTIDE SEQUENCE [LARGE SCALE GENOMIC DNA]</scope>
    <source>
        <strain evidence="4">CGMCC 4.7198</strain>
    </source>
</reference>
<dbReference type="Proteomes" id="UP001596957">
    <property type="component" value="Unassembled WGS sequence"/>
</dbReference>
<dbReference type="SMART" id="SM00530">
    <property type="entry name" value="HTH_XRE"/>
    <property type="match status" value="1"/>
</dbReference>
<proteinExistence type="predicted"/>
<comment type="caution">
    <text evidence="3">The sequence shown here is derived from an EMBL/GenBank/DDBJ whole genome shotgun (WGS) entry which is preliminary data.</text>
</comment>
<keyword evidence="1" id="KW-0238">DNA-binding</keyword>
<dbReference type="InterPro" id="IPR050807">
    <property type="entry name" value="TransReg_Diox_bact_type"/>
</dbReference>
<dbReference type="InterPro" id="IPR013096">
    <property type="entry name" value="Cupin_2"/>
</dbReference>
<dbReference type="EMBL" id="JBHTEC010000006">
    <property type="protein sequence ID" value="MFD0287957.1"/>
    <property type="molecule type" value="Genomic_DNA"/>
</dbReference>
<dbReference type="CDD" id="cd00093">
    <property type="entry name" value="HTH_XRE"/>
    <property type="match status" value="1"/>
</dbReference>
<evidence type="ECO:0000313" key="3">
    <source>
        <dbReference type="EMBL" id="MFD0287957.1"/>
    </source>
</evidence>
<name>A0ABW2VVG0_9ACTN</name>
<keyword evidence="4" id="KW-1185">Reference proteome</keyword>
<dbReference type="RefSeq" id="WP_381264827.1">
    <property type="nucleotide sequence ID" value="NZ_JBHTBI010000126.1"/>
</dbReference>
<dbReference type="CDD" id="cd02209">
    <property type="entry name" value="cupin_XRE_C"/>
    <property type="match status" value="1"/>
</dbReference>
<dbReference type="SUPFAM" id="SSF47413">
    <property type="entry name" value="lambda repressor-like DNA-binding domains"/>
    <property type="match status" value="1"/>
</dbReference>
<evidence type="ECO:0000313" key="4">
    <source>
        <dbReference type="Proteomes" id="UP001596957"/>
    </source>
</evidence>
<dbReference type="InterPro" id="IPR011051">
    <property type="entry name" value="RmlC_Cupin_sf"/>
</dbReference>
<dbReference type="PANTHER" id="PTHR46797">
    <property type="entry name" value="HTH-TYPE TRANSCRIPTIONAL REGULATOR"/>
    <property type="match status" value="1"/>
</dbReference>
<organism evidence="3 4">
    <name type="scientific">Streptomyces lutosisoli</name>
    <dbReference type="NCBI Taxonomy" id="2665721"/>
    <lineage>
        <taxon>Bacteria</taxon>
        <taxon>Bacillati</taxon>
        <taxon>Actinomycetota</taxon>
        <taxon>Actinomycetes</taxon>
        <taxon>Kitasatosporales</taxon>
        <taxon>Streptomycetaceae</taxon>
        <taxon>Streptomyces</taxon>
    </lineage>
</organism>
<dbReference type="InterPro" id="IPR010982">
    <property type="entry name" value="Lambda_DNA-bd_dom_sf"/>
</dbReference>
<dbReference type="Pfam" id="PF01381">
    <property type="entry name" value="HTH_3"/>
    <property type="match status" value="1"/>
</dbReference>
<dbReference type="PANTHER" id="PTHR46797:SF1">
    <property type="entry name" value="METHYLPHOSPHONATE SYNTHASE"/>
    <property type="match status" value="1"/>
</dbReference>
<evidence type="ECO:0000259" key="2">
    <source>
        <dbReference type="PROSITE" id="PS50943"/>
    </source>
</evidence>
<dbReference type="InterPro" id="IPR014710">
    <property type="entry name" value="RmlC-like_jellyroll"/>
</dbReference>
<dbReference type="Pfam" id="PF07883">
    <property type="entry name" value="Cupin_2"/>
    <property type="match status" value="1"/>
</dbReference>
<sequence>MAEDPASSSKAPLKVVAASLRRERGRAGLSLTEVARRAGIAKSTLSQLESGMGNPSLETLWALCVALDVPFSQLLDPPRLQVQVIRAGEGPTVASSQADYRATLLAACPPNARRDIYSVTAEPGKQRLSEPHTPGVVEHVVIGTGRALVGTADQPVELHPGDYVAYPADVPHIFQALEPGTRAMLVSEHT</sequence>
<dbReference type="Gene3D" id="2.60.120.10">
    <property type="entry name" value="Jelly Rolls"/>
    <property type="match status" value="1"/>
</dbReference>
<dbReference type="SUPFAM" id="SSF51182">
    <property type="entry name" value="RmlC-like cupins"/>
    <property type="match status" value="1"/>
</dbReference>
<evidence type="ECO:0000256" key="1">
    <source>
        <dbReference type="ARBA" id="ARBA00023125"/>
    </source>
</evidence>
<dbReference type="PROSITE" id="PS50943">
    <property type="entry name" value="HTH_CROC1"/>
    <property type="match status" value="1"/>
</dbReference>